<gene>
    <name evidence="2" type="ORF">L1274_003925</name>
</gene>
<proteinExistence type="predicted"/>
<keyword evidence="3" id="KW-1185">Reference proteome</keyword>
<reference evidence="2" key="1">
    <citation type="submission" date="2022-03" db="EMBL/GenBank/DDBJ databases">
        <title>Genome Encyclopedia of Bacteria and Archaea VI: Functional Genomics of Type Strains.</title>
        <authorList>
            <person name="Whitman W."/>
        </authorList>
    </citation>
    <scope>NUCLEOTIDE SEQUENCE</scope>
    <source>
        <strain evidence="2">HSC-15S17</strain>
    </source>
</reference>
<name>A0ABT1GRP7_9BURK</name>
<keyword evidence="1" id="KW-0812">Transmembrane</keyword>
<protein>
    <submittedName>
        <fullName evidence="2">Uncharacterized protein</fullName>
    </submittedName>
</protein>
<evidence type="ECO:0000256" key="1">
    <source>
        <dbReference type="SAM" id="Phobius"/>
    </source>
</evidence>
<evidence type="ECO:0000313" key="3">
    <source>
        <dbReference type="Proteomes" id="UP001162889"/>
    </source>
</evidence>
<accession>A0ABT1GRP7</accession>
<dbReference type="EMBL" id="JALJZU010000007">
    <property type="protein sequence ID" value="MCP2010193.1"/>
    <property type="molecule type" value="Genomic_DNA"/>
</dbReference>
<keyword evidence="1" id="KW-0472">Membrane</keyword>
<feature type="transmembrane region" description="Helical" evidence="1">
    <location>
        <begin position="6"/>
        <end position="22"/>
    </location>
</feature>
<keyword evidence="1" id="KW-1133">Transmembrane helix</keyword>
<evidence type="ECO:0000313" key="2">
    <source>
        <dbReference type="EMBL" id="MCP2010193.1"/>
    </source>
</evidence>
<sequence>MFTLLTMGIFGGMIALVVYELIEETRGSKHKLVDRYHE</sequence>
<dbReference type="Proteomes" id="UP001162889">
    <property type="component" value="Unassembled WGS sequence"/>
</dbReference>
<organism evidence="2 3">
    <name type="scientific">Duganella violaceipulchra</name>
    <dbReference type="NCBI Taxonomy" id="2849652"/>
    <lineage>
        <taxon>Bacteria</taxon>
        <taxon>Pseudomonadati</taxon>
        <taxon>Pseudomonadota</taxon>
        <taxon>Betaproteobacteria</taxon>
        <taxon>Burkholderiales</taxon>
        <taxon>Oxalobacteraceae</taxon>
        <taxon>Telluria group</taxon>
        <taxon>Duganella</taxon>
    </lineage>
</organism>
<comment type="caution">
    <text evidence="2">The sequence shown here is derived from an EMBL/GenBank/DDBJ whole genome shotgun (WGS) entry which is preliminary data.</text>
</comment>